<proteinExistence type="inferred from homology"/>
<evidence type="ECO:0000256" key="3">
    <source>
        <dbReference type="ARBA" id="ARBA00023315"/>
    </source>
</evidence>
<dbReference type="InterPro" id="IPR004552">
    <property type="entry name" value="AGP_acyltrans"/>
</dbReference>
<evidence type="ECO:0000313" key="7">
    <source>
        <dbReference type="EMBL" id="ODQ82823.1"/>
    </source>
</evidence>
<dbReference type="GeneID" id="30150132"/>
<dbReference type="Pfam" id="PF01553">
    <property type="entry name" value="Acyltransferase"/>
    <property type="match status" value="1"/>
</dbReference>
<dbReference type="PANTHER" id="PTHR10434:SF11">
    <property type="entry name" value="1-ACYL-SN-GLYCEROL-3-PHOSPHATE ACYLTRANSFERASE"/>
    <property type="match status" value="1"/>
</dbReference>
<keyword evidence="4" id="KW-0594">Phospholipid biosynthesis</keyword>
<dbReference type="STRING" id="984486.A0A1E3QYS8"/>
<feature type="domain" description="Phospholipid/glycerol acyltransferase" evidence="6">
    <location>
        <begin position="77"/>
        <end position="194"/>
    </location>
</feature>
<dbReference type="NCBIfam" id="TIGR00530">
    <property type="entry name" value="AGP_acyltrn"/>
    <property type="match status" value="1"/>
</dbReference>
<gene>
    <name evidence="7" type="ORF">BABINDRAFT_5732</name>
</gene>
<accession>A0A1E3QYS8</accession>
<dbReference type="GO" id="GO:0003841">
    <property type="term" value="F:1-acylglycerol-3-phosphate O-acyltransferase activity"/>
    <property type="evidence" value="ECO:0007669"/>
    <property type="project" value="UniProtKB-UniRule"/>
</dbReference>
<sequence length="277" mass="30649">MSFLKLLKFYSKTTLALSIFTVCAVYGVAASVVLTLVGKRHLAQWTVARAFYHMFSTCLGIRIRLVNGETLLQVLPSIILGNHQSALDILMLGRTFPKGCTVTSKRSLQYIPLLGWFMTLSGTFFIDRGNSTKARETLRKALDKLRANKQSVFIFPEGTRSYATEPEMLPLKKGAFHLAVQAGIPIVPLVMANTSKLINFKRKEFNRGEIVIEVLKPIETAGMTAEDVNKLAEATLTAMEECCKRLGYAGEKPKEEEPTSAKTSSFEASESTTLLSQ</sequence>
<keyword evidence="4" id="KW-0444">Lipid biosynthesis</keyword>
<dbReference type="SMART" id="SM00563">
    <property type="entry name" value="PlsC"/>
    <property type="match status" value="1"/>
</dbReference>
<dbReference type="GO" id="GO:0005811">
    <property type="term" value="C:lipid droplet"/>
    <property type="evidence" value="ECO:0007669"/>
    <property type="project" value="EnsemblFungi"/>
</dbReference>
<dbReference type="PANTHER" id="PTHR10434">
    <property type="entry name" value="1-ACYL-SN-GLYCEROL-3-PHOSPHATE ACYLTRANSFERASE"/>
    <property type="match status" value="1"/>
</dbReference>
<keyword evidence="2 4" id="KW-0808">Transferase</keyword>
<dbReference type="InterPro" id="IPR002123">
    <property type="entry name" value="Plipid/glycerol_acylTrfase"/>
</dbReference>
<dbReference type="GO" id="GO:0005783">
    <property type="term" value="C:endoplasmic reticulum"/>
    <property type="evidence" value="ECO:0007669"/>
    <property type="project" value="TreeGrafter"/>
</dbReference>
<dbReference type="GO" id="GO:0016020">
    <property type="term" value="C:membrane"/>
    <property type="evidence" value="ECO:0007669"/>
    <property type="project" value="InterPro"/>
</dbReference>
<keyword evidence="3 4" id="KW-0012">Acyltransferase</keyword>
<comment type="similarity">
    <text evidence="1 4">Belongs to the 1-acyl-sn-glycerol-3-phosphate acyltransferase family.</text>
</comment>
<dbReference type="RefSeq" id="XP_018988151.1">
    <property type="nucleotide sequence ID" value="XM_019132279.1"/>
</dbReference>
<feature type="region of interest" description="Disordered" evidence="5">
    <location>
        <begin position="248"/>
        <end position="277"/>
    </location>
</feature>
<comment type="domain">
    <text evidence="4">The HXXXXD motif is essential for acyltransferase activity and may constitute the binding site for the phosphate moiety of the glycerol-3-phosphate.</text>
</comment>
<evidence type="ECO:0000259" key="6">
    <source>
        <dbReference type="SMART" id="SM00563"/>
    </source>
</evidence>
<keyword evidence="4" id="KW-1208">Phospholipid metabolism</keyword>
<dbReference type="AlphaFoldDB" id="A0A1E3QYS8"/>
<feature type="compositionally biased region" description="Polar residues" evidence="5">
    <location>
        <begin position="260"/>
        <end position="277"/>
    </location>
</feature>
<dbReference type="EC" id="2.3.1.51" evidence="4"/>
<evidence type="ECO:0000256" key="5">
    <source>
        <dbReference type="SAM" id="MobiDB-lite"/>
    </source>
</evidence>
<dbReference type="GO" id="GO:0006654">
    <property type="term" value="P:phosphatidic acid biosynthetic process"/>
    <property type="evidence" value="ECO:0007669"/>
    <property type="project" value="TreeGrafter"/>
</dbReference>
<dbReference type="Proteomes" id="UP000094336">
    <property type="component" value="Unassembled WGS sequence"/>
</dbReference>
<dbReference type="CDD" id="cd07989">
    <property type="entry name" value="LPLAT_AGPAT-like"/>
    <property type="match status" value="1"/>
</dbReference>
<dbReference type="EMBL" id="KV454426">
    <property type="protein sequence ID" value="ODQ82823.1"/>
    <property type="molecule type" value="Genomic_DNA"/>
</dbReference>
<keyword evidence="8" id="KW-1185">Reference proteome</keyword>
<keyword evidence="4" id="KW-0443">Lipid metabolism</keyword>
<evidence type="ECO:0000256" key="2">
    <source>
        <dbReference type="ARBA" id="ARBA00022679"/>
    </source>
</evidence>
<reference evidence="8" key="1">
    <citation type="submission" date="2016-05" db="EMBL/GenBank/DDBJ databases">
        <title>Comparative genomics of biotechnologically important yeasts.</title>
        <authorList>
            <consortium name="DOE Joint Genome Institute"/>
            <person name="Riley R."/>
            <person name="Haridas S."/>
            <person name="Wolfe K.H."/>
            <person name="Lopes M.R."/>
            <person name="Hittinger C.T."/>
            <person name="Goker M."/>
            <person name="Salamov A."/>
            <person name="Wisecaver J."/>
            <person name="Long T.M."/>
            <person name="Aerts A.L."/>
            <person name="Barry K."/>
            <person name="Choi C."/>
            <person name="Clum A."/>
            <person name="Coughlan A.Y."/>
            <person name="Deshpande S."/>
            <person name="Douglass A.P."/>
            <person name="Hanson S.J."/>
            <person name="Klenk H.-P."/>
            <person name="Labutti K."/>
            <person name="Lapidus A."/>
            <person name="Lindquist E."/>
            <person name="Lipzen A."/>
            <person name="Meier-Kolthoff J.P."/>
            <person name="Ohm R.A."/>
            <person name="Otillar R.P."/>
            <person name="Pangilinan J."/>
            <person name="Peng Y."/>
            <person name="Rokas A."/>
            <person name="Rosa C.A."/>
            <person name="Scheuner C."/>
            <person name="Sibirny A.A."/>
            <person name="Slot J.C."/>
            <person name="Stielow J.B."/>
            <person name="Sun H."/>
            <person name="Kurtzman C.P."/>
            <person name="Blackwell M."/>
            <person name="Grigoriev I.V."/>
            <person name="Jeffries T.W."/>
        </authorList>
    </citation>
    <scope>NUCLEOTIDE SEQUENCE [LARGE SCALE GENOMIC DNA]</scope>
    <source>
        <strain evidence="8">NRRL Y-12698</strain>
    </source>
</reference>
<name>A0A1E3QYS8_9ASCO</name>
<evidence type="ECO:0000313" key="8">
    <source>
        <dbReference type="Proteomes" id="UP000094336"/>
    </source>
</evidence>
<organism evidence="7 8">
    <name type="scientific">Babjeviella inositovora NRRL Y-12698</name>
    <dbReference type="NCBI Taxonomy" id="984486"/>
    <lineage>
        <taxon>Eukaryota</taxon>
        <taxon>Fungi</taxon>
        <taxon>Dikarya</taxon>
        <taxon>Ascomycota</taxon>
        <taxon>Saccharomycotina</taxon>
        <taxon>Pichiomycetes</taxon>
        <taxon>Serinales incertae sedis</taxon>
        <taxon>Babjeviella</taxon>
    </lineage>
</organism>
<dbReference type="OrthoDB" id="202234at2759"/>
<dbReference type="SUPFAM" id="SSF69593">
    <property type="entry name" value="Glycerol-3-phosphate (1)-acyltransferase"/>
    <property type="match status" value="1"/>
</dbReference>
<evidence type="ECO:0000256" key="4">
    <source>
        <dbReference type="RuleBase" id="RU361267"/>
    </source>
</evidence>
<evidence type="ECO:0000256" key="1">
    <source>
        <dbReference type="ARBA" id="ARBA00008655"/>
    </source>
</evidence>
<protein>
    <recommendedName>
        <fullName evidence="4">1-acyl-sn-glycerol-3-phosphate acyltransferase</fullName>
        <ecNumber evidence="4">2.3.1.51</ecNumber>
    </recommendedName>
</protein>
<comment type="catalytic activity">
    <reaction evidence="4">
        <text>a 1-acyl-sn-glycero-3-phosphate + an acyl-CoA = a 1,2-diacyl-sn-glycero-3-phosphate + CoA</text>
        <dbReference type="Rhea" id="RHEA:19709"/>
        <dbReference type="ChEBI" id="CHEBI:57287"/>
        <dbReference type="ChEBI" id="CHEBI:57970"/>
        <dbReference type="ChEBI" id="CHEBI:58342"/>
        <dbReference type="ChEBI" id="CHEBI:58608"/>
        <dbReference type="EC" id="2.3.1.51"/>
    </reaction>
</comment>